<dbReference type="Proteomes" id="UP000681356">
    <property type="component" value="Unassembled WGS sequence"/>
</dbReference>
<accession>A0A8J7WBD7</accession>
<keyword evidence="3" id="KW-1185">Reference proteome</keyword>
<name>A0A8J7WBD7_9RHOB</name>
<evidence type="ECO:0000256" key="1">
    <source>
        <dbReference type="SAM" id="MobiDB-lite"/>
    </source>
</evidence>
<feature type="compositionally biased region" description="Basic and acidic residues" evidence="1">
    <location>
        <begin position="220"/>
        <end position="231"/>
    </location>
</feature>
<sequence length="241" mass="27181">MKPDPSHSPLRRLQRAMEAHVYRKTLRDLVNRLRHGARAPLSDMAIYPRPRDVTHALVAPKGGQRLRRQHSGLVLGGAWDRNRIAVENDIKLASCRMRWVEGADWAETPIYRRQLEEIAQGRAPDDCRSREDMDRRFAMLDRVFAETKARGRMLDMEELPEFHYRRAHGATLIHVGRDGACLRGGGGAHRFAIAHILDLPEMPAQLGVVHPDAIRDGHLERLGRSSLRRDPAGAAQASPSA</sequence>
<evidence type="ECO:0000313" key="3">
    <source>
        <dbReference type="Proteomes" id="UP000681356"/>
    </source>
</evidence>
<reference evidence="2" key="1">
    <citation type="submission" date="2021-04" db="EMBL/GenBank/DDBJ databases">
        <authorList>
            <person name="Yoon J."/>
        </authorList>
    </citation>
    <scope>NUCLEOTIDE SEQUENCE</scope>
    <source>
        <strain evidence="2">KMU-90</strain>
    </source>
</reference>
<dbReference type="AlphaFoldDB" id="A0A8J7WBD7"/>
<protein>
    <submittedName>
        <fullName evidence="2">Uncharacterized protein</fullName>
    </submittedName>
</protein>
<evidence type="ECO:0000313" key="2">
    <source>
        <dbReference type="EMBL" id="MBS0124430.1"/>
    </source>
</evidence>
<dbReference type="EMBL" id="JAGTUU010000003">
    <property type="protein sequence ID" value="MBS0124430.1"/>
    <property type="molecule type" value="Genomic_DNA"/>
</dbReference>
<feature type="region of interest" description="Disordered" evidence="1">
    <location>
        <begin position="220"/>
        <end position="241"/>
    </location>
</feature>
<proteinExistence type="predicted"/>
<organism evidence="2 3">
    <name type="scientific">Thetidibacter halocola</name>
    <dbReference type="NCBI Taxonomy" id="2827239"/>
    <lineage>
        <taxon>Bacteria</taxon>
        <taxon>Pseudomonadati</taxon>
        <taxon>Pseudomonadota</taxon>
        <taxon>Alphaproteobacteria</taxon>
        <taxon>Rhodobacterales</taxon>
        <taxon>Roseobacteraceae</taxon>
        <taxon>Thetidibacter</taxon>
    </lineage>
</organism>
<gene>
    <name evidence="2" type="ORF">KB874_09800</name>
</gene>
<comment type="caution">
    <text evidence="2">The sequence shown here is derived from an EMBL/GenBank/DDBJ whole genome shotgun (WGS) entry which is preliminary data.</text>
</comment>
<dbReference type="RefSeq" id="WP_212536373.1">
    <property type="nucleotide sequence ID" value="NZ_JAGTUU010000003.1"/>
</dbReference>